<proteinExistence type="predicted"/>
<reference evidence="3" key="1">
    <citation type="submission" date="2018-05" db="EMBL/GenBank/DDBJ databases">
        <authorList>
            <person name="Li Y."/>
        </authorList>
    </citation>
    <scope>NUCLEOTIDE SEQUENCE [LARGE SCALE GENOMIC DNA]</scope>
    <source>
        <strain evidence="3">sk1b4</strain>
    </source>
</reference>
<dbReference type="EMBL" id="QETB01000001">
    <property type="protein sequence ID" value="PWF27134.1"/>
    <property type="molecule type" value="Genomic_DNA"/>
</dbReference>
<dbReference type="Proteomes" id="UP000245283">
    <property type="component" value="Unassembled WGS sequence"/>
</dbReference>
<dbReference type="OrthoDB" id="3268971at2"/>
<evidence type="ECO:0000313" key="3">
    <source>
        <dbReference type="Proteomes" id="UP000245283"/>
    </source>
</evidence>
<organism evidence="2 3">
    <name type="scientific">Ancrocorticia populi</name>
    <dbReference type="NCBI Taxonomy" id="2175228"/>
    <lineage>
        <taxon>Bacteria</taxon>
        <taxon>Bacillati</taxon>
        <taxon>Actinomycetota</taxon>
        <taxon>Actinomycetes</taxon>
        <taxon>Actinomycetales</taxon>
        <taxon>Actinomycetaceae</taxon>
        <taxon>Ancrocorticia</taxon>
    </lineage>
</organism>
<evidence type="ECO:0000313" key="2">
    <source>
        <dbReference type="EMBL" id="PWF27134.1"/>
    </source>
</evidence>
<dbReference type="AlphaFoldDB" id="A0A2V1KDV6"/>
<keyword evidence="3" id="KW-1185">Reference proteome</keyword>
<comment type="caution">
    <text evidence="2">The sequence shown here is derived from an EMBL/GenBank/DDBJ whole genome shotgun (WGS) entry which is preliminary data.</text>
</comment>
<sequence length="437" mass="47062">MASWRPVRGEIIRFDHTLASVESIEKFFADNRIIARGIDAGDTYEVELAVTGRRRRVATLDEAGEVVVPGPSVPDLVELMDKTLRKVQIDIAGEVAWGNIDLGEVDVSWDLSTPSPEPESADTPPTALPAETELAPGADEEGVEGAFPDLPEGPMLLLSDLSFAELPRYAAAVGTPIAAFESGETKAVLADSRIPGRGALDSPKFVILLSTDPSGLESPVLVIRQDNQRFVWEWDYSFTDMPWVGGNEIATNFAHQQLGAGAFVLRFAQDLHDVDEAAVRAALTGNAEEAPRALIRAISLPEEVADCLEGLLDARLVPGSVVFEPKPFSERFQTSVAYEVSGKGRATPEFWSVFRKLYLDHPHIMEIVASVQAGAGSVAVAAAVKNWSKPRGKILAGIGGALILDAGTRIFTTLWVQAALEYEGLRPRNPLSADTAE</sequence>
<evidence type="ECO:0000256" key="1">
    <source>
        <dbReference type="SAM" id="MobiDB-lite"/>
    </source>
</evidence>
<dbReference type="RefSeq" id="WP_109092633.1">
    <property type="nucleotide sequence ID" value="NZ_QETB01000001.1"/>
</dbReference>
<gene>
    <name evidence="2" type="ORF">DD236_01635</name>
</gene>
<name>A0A2V1KDV6_9ACTO</name>
<accession>A0A2V1KDV6</accession>
<protein>
    <submittedName>
        <fullName evidence="2">Uncharacterized protein</fullName>
    </submittedName>
</protein>
<feature type="region of interest" description="Disordered" evidence="1">
    <location>
        <begin position="110"/>
        <end position="131"/>
    </location>
</feature>